<dbReference type="SMART" id="SM01014">
    <property type="entry name" value="ARID"/>
    <property type="match status" value="1"/>
</dbReference>
<feature type="compositionally biased region" description="Basic residues" evidence="9">
    <location>
        <begin position="1351"/>
        <end position="1365"/>
    </location>
</feature>
<feature type="region of interest" description="Disordered" evidence="9">
    <location>
        <begin position="395"/>
        <end position="571"/>
    </location>
</feature>
<dbReference type="InterPro" id="IPR012603">
    <property type="entry name" value="ARID4A/B_PWWP"/>
</dbReference>
<evidence type="ECO:0000313" key="11">
    <source>
        <dbReference type="EMBL" id="CAH1262965.1"/>
    </source>
</evidence>
<keyword evidence="7" id="KW-0804">Transcription</keyword>
<evidence type="ECO:0000256" key="9">
    <source>
        <dbReference type="SAM" id="MobiDB-lite"/>
    </source>
</evidence>
<evidence type="ECO:0000256" key="1">
    <source>
        <dbReference type="ARBA" id="ARBA00022499"/>
    </source>
</evidence>
<feature type="compositionally biased region" description="Basic and acidic residues" evidence="9">
    <location>
        <begin position="1036"/>
        <end position="1051"/>
    </location>
</feature>
<organism evidence="11 12">
    <name type="scientific">Branchiostoma lanceolatum</name>
    <name type="common">Common lancelet</name>
    <name type="synonym">Amphioxus lanceolatum</name>
    <dbReference type="NCBI Taxonomy" id="7740"/>
    <lineage>
        <taxon>Eukaryota</taxon>
        <taxon>Metazoa</taxon>
        <taxon>Chordata</taxon>
        <taxon>Cephalochordata</taxon>
        <taxon>Leptocardii</taxon>
        <taxon>Amphioxiformes</taxon>
        <taxon>Branchiostomatidae</taxon>
        <taxon>Branchiostoma</taxon>
    </lineage>
</organism>
<evidence type="ECO:0000256" key="2">
    <source>
        <dbReference type="ARBA" id="ARBA00022553"/>
    </source>
</evidence>
<proteinExistence type="predicted"/>
<dbReference type="InterPro" id="IPR001606">
    <property type="entry name" value="ARID_dom"/>
</dbReference>
<feature type="domain" description="ARID" evidence="10">
    <location>
        <begin position="307"/>
        <end position="400"/>
    </location>
</feature>
<keyword evidence="3" id="KW-0832">Ubl conjugation</keyword>
<dbReference type="Proteomes" id="UP000838412">
    <property type="component" value="Chromosome 4"/>
</dbReference>
<feature type="compositionally biased region" description="Polar residues" evidence="9">
    <location>
        <begin position="1063"/>
        <end position="1086"/>
    </location>
</feature>
<dbReference type="Pfam" id="PF08169">
    <property type="entry name" value="RBB1NT"/>
    <property type="match status" value="1"/>
</dbReference>
<dbReference type="InterPro" id="IPR036431">
    <property type="entry name" value="ARID_dom_sf"/>
</dbReference>
<feature type="compositionally biased region" description="Acidic residues" evidence="9">
    <location>
        <begin position="456"/>
        <end position="468"/>
    </location>
</feature>
<dbReference type="OrthoDB" id="10068428at2759"/>
<feature type="compositionally biased region" description="Basic and acidic residues" evidence="9">
    <location>
        <begin position="485"/>
        <end position="523"/>
    </location>
</feature>
<dbReference type="EMBL" id="OV696689">
    <property type="protein sequence ID" value="CAH1262965.1"/>
    <property type="molecule type" value="Genomic_DNA"/>
</dbReference>
<keyword evidence="1" id="KW-1017">Isopeptide bond</keyword>
<feature type="compositionally biased region" description="Acidic residues" evidence="9">
    <location>
        <begin position="287"/>
        <end position="308"/>
    </location>
</feature>
<feature type="compositionally biased region" description="Polar residues" evidence="9">
    <location>
        <begin position="1135"/>
        <end position="1144"/>
    </location>
</feature>
<feature type="region of interest" description="Disordered" evidence="9">
    <location>
        <begin position="273"/>
        <end position="311"/>
    </location>
</feature>
<keyword evidence="2" id="KW-0597">Phosphoprotein</keyword>
<feature type="compositionally biased region" description="Basic and acidic residues" evidence="9">
    <location>
        <begin position="688"/>
        <end position="708"/>
    </location>
</feature>
<dbReference type="InterPro" id="IPR051232">
    <property type="entry name" value="ARID/SWI1_ChromRemod"/>
</dbReference>
<feature type="compositionally biased region" description="Basic residues" evidence="9">
    <location>
        <begin position="1316"/>
        <end position="1333"/>
    </location>
</feature>
<keyword evidence="8" id="KW-0539">Nucleus</keyword>
<feature type="compositionally biased region" description="Basic and acidic residues" evidence="9">
    <location>
        <begin position="658"/>
        <end position="671"/>
    </location>
</feature>
<keyword evidence="5" id="KW-0805">Transcription regulation</keyword>
<dbReference type="Gene3D" id="1.10.150.60">
    <property type="entry name" value="ARID DNA-binding domain"/>
    <property type="match status" value="1"/>
</dbReference>
<dbReference type="SMART" id="SM00298">
    <property type="entry name" value="CHROMO"/>
    <property type="match status" value="1"/>
</dbReference>
<protein>
    <submittedName>
        <fullName evidence="11">ARID4A protein</fullName>
    </submittedName>
</protein>
<gene>
    <name evidence="11" type="primary">ARID4A</name>
    <name evidence="11" type="ORF">BLAG_LOCUS17800</name>
</gene>
<dbReference type="InterPro" id="IPR002999">
    <property type="entry name" value="Tudor"/>
</dbReference>
<dbReference type="FunFam" id="2.30.30.140:FF:000009">
    <property type="entry name" value="AT-rich interactive domain-containing protein 4B"/>
    <property type="match status" value="1"/>
</dbReference>
<feature type="region of interest" description="Disordered" evidence="9">
    <location>
        <begin position="121"/>
        <end position="185"/>
    </location>
</feature>
<evidence type="ECO:0000313" key="12">
    <source>
        <dbReference type="Proteomes" id="UP000838412"/>
    </source>
</evidence>
<dbReference type="PROSITE" id="PS51011">
    <property type="entry name" value="ARID"/>
    <property type="match status" value="1"/>
</dbReference>
<sequence>MSRRGTEEPPFLSVGTEVSAKYRGAFCEAKVKIVKKLVKCKVTFKNDSSSTQITDDCIIKGTLRVGAHVEVKTEEGQVREAVINKVMDSSTYTVVFDDGDERTLRRTSLCLKGEKHFSESETLDNLPLTDPENFGTPVVHGSSKGKRRRRRWGTPTRVSSDEESGEEETPTPKKSASKSNKEKEVRKVLCVESTDKRRNWFPALAVNPSSADVKLTRGKDQIAVRSFRDGKYHVVNKEDTREFNKEQAERIESPSLKPAIDLAIKYLDTGDIPTSWDNNKKRSKEESDAEEGNEVEEEDEESSDEDSEEKEKFLEDLYRFMEEKGTPITKPPVLGYRDLNLFKLYEMVQGQGGFDEVTKDGGQWKELYSKMGIPAQHSAASHNIKAAYKKYLHDYEEFKRKQKQQGTPRARGRPPKSPRGADRSENREEDRKDKKEEEKKKQDKKEEDKKKKKEESDDEGDEEKDQEEEARPRRGRRPSSARRTPVPEKKEDKDKVKEPEKAAEKGSKPKEKDKDSKASSKSDDESEEEEDEAEATKDQKKEEEDPSDEDEKHPLGDYGIGDKIRVKYGRGRQQRIYEAKVLEAEMEEGELMYYVHYAGWNVRYDEWINLDRIVGHIDNKSANKGGKKGEPVHSAKNGKTPPPNKGLGKRGRPPGSGRKKEDDDKDDKESTTSEPAPPTPEPPKTQLKKTDKTVQVKVERLEKMESPRVARLTRSNSTADATLPFDIEALKPKRTRRSSGQSVTEPQPSEPPSSPEQIAEEAEVGEEREDHFKVAAKDRDEKTTVEEKPKEEKSSTEVASVDEKPPTVEERVDIKKDAVKEEAETKEALLKEGDKEAEIEREDSKEGKKEQSKNKRRESSTRRKRRESVEKAPPEIEDTRQEVVDTAKELDNAERVTKEEEEEKVAKEQEMMLAGGDTQKLPTAKDDAKEQPSKDEQKEDPEKQEMPREEKEEGDVEKMEKGKKKSAKKGKGRKSGADQKSKAAEERRHTKEEPSQSSEHTKEEDSKDTVKPQNEDHIKEGSSLLQEAPNSVALPIKEERPFEEANKEEVQVNRISPPEPVSSAPTVTPNSTRSKRASSPTDTAFTPPSKKTKGKNDKSDRSLARSDRSSPVPEAKSRRGKTDKVGRTSPRQDRSSPVPSSGSNKKTKKEKVEKEKVDRISPVLQALPSIADAVKSDQEKQVPEKALKKEPEDNRTPPVLNGLPPTPPGIAPPSIPATSVPEEKSEPPTLEEALPPRGQEESKSTKNEMDMNLELDSVSEQPGVGNESPVQDSSTASSSSIGSGNMPTNGSTSASGTEAVTPSRKRKHEDVDSAGSKRKRKHHRHKKGRHHKHNDVNCSDSESSEKDNKDSHHKHNGSSPRKRSRSPSDPTSPSRPPKFHFSVEESLRYQGDARIDFLQTKLQEMKTIYGALKSEVASIDRKKKRHKRKERERAEREAAQTLASAAHKTTSGNVSSVSSPSTVSVECR</sequence>
<feature type="compositionally biased region" description="Low complexity" evidence="9">
    <location>
        <begin position="1268"/>
        <end position="1283"/>
    </location>
</feature>
<name>A0A8J9ZVN4_BRALA</name>
<reference evidence="11" key="1">
    <citation type="submission" date="2022-01" db="EMBL/GenBank/DDBJ databases">
        <authorList>
            <person name="Braso-Vives M."/>
        </authorList>
    </citation>
    <scope>NUCLEOTIDE SEQUENCE</scope>
</reference>
<evidence type="ECO:0000256" key="5">
    <source>
        <dbReference type="ARBA" id="ARBA00023015"/>
    </source>
</evidence>
<dbReference type="SMART" id="SM00333">
    <property type="entry name" value="TUDOR"/>
    <property type="match status" value="1"/>
</dbReference>
<feature type="compositionally biased region" description="Basic and acidic residues" evidence="9">
    <location>
        <begin position="975"/>
        <end position="1020"/>
    </location>
</feature>
<evidence type="ECO:0000256" key="6">
    <source>
        <dbReference type="ARBA" id="ARBA00023125"/>
    </source>
</evidence>
<dbReference type="GO" id="GO:0005634">
    <property type="term" value="C:nucleus"/>
    <property type="evidence" value="ECO:0007669"/>
    <property type="project" value="TreeGrafter"/>
</dbReference>
<dbReference type="InterPro" id="IPR025995">
    <property type="entry name" value="Tudor-knot"/>
</dbReference>
<feature type="compositionally biased region" description="Low complexity" evidence="9">
    <location>
        <begin position="1449"/>
        <end position="1468"/>
    </location>
</feature>
<feature type="compositionally biased region" description="Basic and acidic residues" evidence="9">
    <location>
        <begin position="550"/>
        <end position="565"/>
    </location>
</feature>
<evidence type="ECO:0000256" key="3">
    <source>
        <dbReference type="ARBA" id="ARBA00022843"/>
    </source>
</evidence>
<dbReference type="InterPro" id="IPR000953">
    <property type="entry name" value="Chromo/chromo_shadow_dom"/>
</dbReference>
<feature type="compositionally biased region" description="Acidic residues" evidence="9">
    <location>
        <begin position="524"/>
        <end position="533"/>
    </location>
</feature>
<feature type="compositionally biased region" description="Basic and acidic residues" evidence="9">
    <location>
        <begin position="1150"/>
        <end position="1159"/>
    </location>
</feature>
<evidence type="ECO:0000256" key="8">
    <source>
        <dbReference type="ARBA" id="ARBA00023242"/>
    </source>
</evidence>
<feature type="compositionally biased region" description="Polar residues" evidence="9">
    <location>
        <begin position="1285"/>
        <end position="1300"/>
    </location>
</feature>
<evidence type="ECO:0000256" key="4">
    <source>
        <dbReference type="ARBA" id="ARBA00022853"/>
    </source>
</evidence>
<feature type="compositionally biased region" description="Basic and acidic residues" evidence="9">
    <location>
        <begin position="1094"/>
        <end position="1108"/>
    </location>
</feature>
<accession>A0A8J9ZVN4</accession>
<dbReference type="Pfam" id="PF11717">
    <property type="entry name" value="Tudor-knot"/>
    <property type="match status" value="1"/>
</dbReference>
<dbReference type="Pfam" id="PF01388">
    <property type="entry name" value="ARID"/>
    <property type="match status" value="1"/>
</dbReference>
<feature type="compositionally biased region" description="Basic and acidic residues" evidence="9">
    <location>
        <begin position="1238"/>
        <end position="1249"/>
    </location>
</feature>
<feature type="compositionally biased region" description="Basic and acidic residues" evidence="9">
    <location>
        <begin position="1115"/>
        <end position="1134"/>
    </location>
</feature>
<feature type="compositionally biased region" description="Basic and acidic residues" evidence="9">
    <location>
        <begin position="619"/>
        <end position="633"/>
    </location>
</feature>
<dbReference type="PANTHER" id="PTHR13964:SF27">
    <property type="entry name" value="HAT-TRICK, ISOFORM D"/>
    <property type="match status" value="1"/>
</dbReference>
<dbReference type="InterPro" id="IPR016197">
    <property type="entry name" value="Chromo-like_dom_sf"/>
</dbReference>
<feature type="compositionally biased region" description="Basic and acidic residues" evidence="9">
    <location>
        <begin position="1174"/>
        <end position="1195"/>
    </location>
</feature>
<feature type="compositionally biased region" description="Basic and acidic residues" evidence="9">
    <location>
        <begin position="419"/>
        <end position="455"/>
    </location>
</feature>
<evidence type="ECO:0000256" key="7">
    <source>
        <dbReference type="ARBA" id="ARBA00023163"/>
    </source>
</evidence>
<feature type="region of interest" description="Disordered" evidence="9">
    <location>
        <begin position="1418"/>
        <end position="1468"/>
    </location>
</feature>
<dbReference type="FunFam" id="1.10.150.60:FF:000003">
    <property type="entry name" value="AT-rich interactive domain-containing protein 4B"/>
    <property type="match status" value="1"/>
</dbReference>
<dbReference type="CDD" id="cd20390">
    <property type="entry name" value="Tudor_ARID4_rpt2"/>
    <property type="match status" value="1"/>
</dbReference>
<keyword evidence="4" id="KW-0156">Chromatin regulator</keyword>
<feature type="compositionally biased region" description="Basic and acidic residues" evidence="9">
    <location>
        <begin position="923"/>
        <end position="960"/>
    </location>
</feature>
<keyword evidence="12" id="KW-1185">Reference proteome</keyword>
<feature type="compositionally biased region" description="Basic residues" evidence="9">
    <location>
        <begin position="961"/>
        <end position="974"/>
    </location>
</feature>
<feature type="compositionally biased region" description="Basic and acidic residues" evidence="9">
    <location>
        <begin position="768"/>
        <end position="910"/>
    </location>
</feature>
<keyword evidence="6" id="KW-0238">DNA-binding</keyword>
<dbReference type="GO" id="GO:0006325">
    <property type="term" value="P:chromatin organization"/>
    <property type="evidence" value="ECO:0007669"/>
    <property type="project" value="UniProtKB-KW"/>
</dbReference>
<dbReference type="SMART" id="SM00501">
    <property type="entry name" value="BRIGHT"/>
    <property type="match status" value="1"/>
</dbReference>
<feature type="region of interest" description="Disordered" evidence="9">
    <location>
        <begin position="619"/>
        <end position="1381"/>
    </location>
</feature>
<feature type="compositionally biased region" description="Acidic residues" evidence="9">
    <location>
        <begin position="758"/>
        <end position="767"/>
    </location>
</feature>
<feature type="compositionally biased region" description="Basic residues" evidence="9">
    <location>
        <begin position="143"/>
        <end position="152"/>
    </location>
</feature>
<dbReference type="GO" id="GO:0000976">
    <property type="term" value="F:transcription cis-regulatory region binding"/>
    <property type="evidence" value="ECO:0007669"/>
    <property type="project" value="TreeGrafter"/>
</dbReference>
<dbReference type="PANTHER" id="PTHR13964">
    <property type="entry name" value="RBP-RELATED"/>
    <property type="match status" value="1"/>
</dbReference>
<dbReference type="SUPFAM" id="SSF63748">
    <property type="entry name" value="Tudor/PWWP/MBT"/>
    <property type="match status" value="1"/>
</dbReference>
<feature type="compositionally biased region" description="Pro residues" evidence="9">
    <location>
        <begin position="1204"/>
        <end position="1215"/>
    </location>
</feature>
<dbReference type="SUPFAM" id="SSF54160">
    <property type="entry name" value="Chromo domain-like"/>
    <property type="match status" value="1"/>
</dbReference>
<dbReference type="Gene3D" id="2.30.30.140">
    <property type="match status" value="3"/>
</dbReference>
<feature type="compositionally biased region" description="Basic residues" evidence="9">
    <location>
        <begin position="1421"/>
        <end position="1430"/>
    </location>
</feature>
<dbReference type="SUPFAM" id="SSF46774">
    <property type="entry name" value="ARID-like"/>
    <property type="match status" value="1"/>
</dbReference>
<evidence type="ECO:0000259" key="10">
    <source>
        <dbReference type="PROSITE" id="PS51011"/>
    </source>
</evidence>
<feature type="compositionally biased region" description="Basic and acidic residues" evidence="9">
    <location>
        <begin position="534"/>
        <end position="543"/>
    </location>
</feature>
<dbReference type="GO" id="GO:0006357">
    <property type="term" value="P:regulation of transcription by RNA polymerase II"/>
    <property type="evidence" value="ECO:0007669"/>
    <property type="project" value="TreeGrafter"/>
</dbReference>